<evidence type="ECO:0000313" key="1">
    <source>
        <dbReference type="EMBL" id="KAF4495938.1"/>
    </source>
</evidence>
<reference evidence="1" key="1">
    <citation type="submission" date="2020-01" db="EMBL/GenBank/DDBJ databases">
        <title>Identification and distribution of gene clusters putatively required for synthesis of sphingolipid metabolism inhibitors in phylogenetically diverse species of the filamentous fungus Fusarium.</title>
        <authorList>
            <person name="Kim H.-S."/>
            <person name="Busman M."/>
            <person name="Brown D.W."/>
            <person name="Divon H."/>
            <person name="Uhlig S."/>
            <person name="Proctor R.H."/>
        </authorList>
    </citation>
    <scope>NUCLEOTIDE SEQUENCE</scope>
    <source>
        <strain evidence="1">NRRL 31653</strain>
    </source>
</reference>
<evidence type="ECO:0000313" key="2">
    <source>
        <dbReference type="Proteomes" id="UP000737391"/>
    </source>
</evidence>
<keyword evidence="1" id="KW-0808">Transferase</keyword>
<dbReference type="AlphaFoldDB" id="A0A9P5ECG1"/>
<gene>
    <name evidence="1" type="ORF">FAGAP_7912</name>
</gene>
<comment type="caution">
    <text evidence="1">The sequence shown here is derived from an EMBL/GenBank/DDBJ whole genome shotgun (WGS) entry which is preliminary data.</text>
</comment>
<dbReference type="EMBL" id="LUFC02000594">
    <property type="protein sequence ID" value="KAF4495938.1"/>
    <property type="molecule type" value="Genomic_DNA"/>
</dbReference>
<accession>A0A9P5ECG1</accession>
<keyword evidence="2" id="KW-1185">Reference proteome</keyword>
<name>A0A9P5ECG1_9HYPO</name>
<dbReference type="Proteomes" id="UP000737391">
    <property type="component" value="Unassembled WGS sequence"/>
</dbReference>
<dbReference type="OrthoDB" id="5088865at2759"/>
<dbReference type="GO" id="GO:0008168">
    <property type="term" value="F:methyltransferase activity"/>
    <property type="evidence" value="ECO:0007669"/>
    <property type="project" value="UniProtKB-KW"/>
</dbReference>
<keyword evidence="1" id="KW-0489">Methyltransferase</keyword>
<proteinExistence type="predicted"/>
<organism evidence="1 2">
    <name type="scientific">Fusarium agapanthi</name>
    <dbReference type="NCBI Taxonomy" id="1803897"/>
    <lineage>
        <taxon>Eukaryota</taxon>
        <taxon>Fungi</taxon>
        <taxon>Dikarya</taxon>
        <taxon>Ascomycota</taxon>
        <taxon>Pezizomycotina</taxon>
        <taxon>Sordariomycetes</taxon>
        <taxon>Hypocreomycetidae</taxon>
        <taxon>Hypocreales</taxon>
        <taxon>Nectriaceae</taxon>
        <taxon>Fusarium</taxon>
        <taxon>Fusarium fujikuroi species complex</taxon>
    </lineage>
</organism>
<sequence length="246" mass="26890">MVPIPVIMQVLPLFQRLHQLSCRGTTASAILDVCCSYGINGALLRHHVDIETWTAHYTDSKLDSKHQVLADREFFANRERSPKPMVLGLDRADYAVRYALDVGLIDAGLVEVKDPSPGLREALQGVSLIICTEGVSYLSSRTFARIIAAVGRPSNLWVASAVIRTSSYEEIATELKGYGLVTERLPDAVLRQHRFASAQEQSDAVTHVATRGLDPTGFEEMGYVCADVFISRSVYATYSKAGCGPG</sequence>
<dbReference type="GO" id="GO:0032259">
    <property type="term" value="P:methylation"/>
    <property type="evidence" value="ECO:0007669"/>
    <property type="project" value="UniProtKB-KW"/>
</dbReference>
<protein>
    <submittedName>
        <fullName evidence="1">Methyltransferase type 12</fullName>
    </submittedName>
</protein>